<keyword evidence="2" id="KW-1185">Reference proteome</keyword>
<gene>
    <name evidence="1" type="ORF">V6N11_033953</name>
</gene>
<organism evidence="1 2">
    <name type="scientific">Hibiscus sabdariffa</name>
    <name type="common">roselle</name>
    <dbReference type="NCBI Taxonomy" id="183260"/>
    <lineage>
        <taxon>Eukaryota</taxon>
        <taxon>Viridiplantae</taxon>
        <taxon>Streptophyta</taxon>
        <taxon>Embryophyta</taxon>
        <taxon>Tracheophyta</taxon>
        <taxon>Spermatophyta</taxon>
        <taxon>Magnoliopsida</taxon>
        <taxon>eudicotyledons</taxon>
        <taxon>Gunneridae</taxon>
        <taxon>Pentapetalae</taxon>
        <taxon>rosids</taxon>
        <taxon>malvids</taxon>
        <taxon>Malvales</taxon>
        <taxon>Malvaceae</taxon>
        <taxon>Malvoideae</taxon>
        <taxon>Hibiscus</taxon>
    </lineage>
</organism>
<evidence type="ECO:0000313" key="2">
    <source>
        <dbReference type="Proteomes" id="UP001396334"/>
    </source>
</evidence>
<proteinExistence type="predicted"/>
<protein>
    <submittedName>
        <fullName evidence="1">Uncharacterized protein</fullName>
    </submittedName>
</protein>
<reference evidence="1 2" key="1">
    <citation type="journal article" date="2024" name="G3 (Bethesda)">
        <title>Genome assembly of Hibiscus sabdariffa L. provides insights into metabolisms of medicinal natural products.</title>
        <authorList>
            <person name="Kim T."/>
        </authorList>
    </citation>
    <scope>NUCLEOTIDE SEQUENCE [LARGE SCALE GENOMIC DNA]</scope>
    <source>
        <strain evidence="1">TK-2024</strain>
        <tissue evidence="1">Old leaves</tissue>
    </source>
</reference>
<sequence length="116" mass="13167">MNPLPEGREAPKDKRSLKVMEANKEIGHDEGVDGKISRNQFNVLSKDFVEMQADMTYLKVKMIQHLIPEVNVLKEVANNGIKKQNKLEENLDTMRGLMAKPAGVQISRKSLRLPKK</sequence>
<name>A0ABR2S1J3_9ROSI</name>
<accession>A0ABR2S1J3</accession>
<evidence type="ECO:0000313" key="1">
    <source>
        <dbReference type="EMBL" id="KAK9018908.1"/>
    </source>
</evidence>
<dbReference type="EMBL" id="JBBPBN010000018">
    <property type="protein sequence ID" value="KAK9018908.1"/>
    <property type="molecule type" value="Genomic_DNA"/>
</dbReference>
<comment type="caution">
    <text evidence="1">The sequence shown here is derived from an EMBL/GenBank/DDBJ whole genome shotgun (WGS) entry which is preliminary data.</text>
</comment>
<dbReference type="Proteomes" id="UP001396334">
    <property type="component" value="Unassembled WGS sequence"/>
</dbReference>